<evidence type="ECO:0000313" key="2">
    <source>
        <dbReference type="Proteomes" id="UP000887458"/>
    </source>
</evidence>
<dbReference type="EMBL" id="NJHN03000128">
    <property type="protein sequence ID" value="KAH9412881.1"/>
    <property type="molecule type" value="Genomic_DNA"/>
</dbReference>
<protein>
    <submittedName>
        <fullName evidence="1">Uncharacterized protein</fullName>
    </submittedName>
</protein>
<dbReference type="Proteomes" id="UP000887458">
    <property type="component" value="Unassembled WGS sequence"/>
</dbReference>
<sequence>MRLNKTVNIKAKLYVRSGDELRELDDSIDSNDDDSDDDIASELFTEERVENRRLRLVNIIVDDDDERLRLRFDFI</sequence>
<comment type="caution">
    <text evidence="1">The sequence shown here is derived from an EMBL/GenBank/DDBJ whole genome shotgun (WGS) entry which is preliminary data.</text>
</comment>
<name>A0ABQ8IRC8_DERPT</name>
<evidence type="ECO:0000313" key="1">
    <source>
        <dbReference type="EMBL" id="KAH9412881.1"/>
    </source>
</evidence>
<reference evidence="1 2" key="1">
    <citation type="journal article" date="2018" name="J. Allergy Clin. Immunol.">
        <title>High-quality assembly of Dermatophagoides pteronyssinus genome and transcriptome reveals a wide range of novel allergens.</title>
        <authorList>
            <person name="Liu X.Y."/>
            <person name="Yang K.Y."/>
            <person name="Wang M.Q."/>
            <person name="Kwok J.S."/>
            <person name="Zeng X."/>
            <person name="Yang Z."/>
            <person name="Xiao X.J."/>
            <person name="Lau C.P."/>
            <person name="Li Y."/>
            <person name="Huang Z.M."/>
            <person name="Ba J.G."/>
            <person name="Yim A.K."/>
            <person name="Ouyang C.Y."/>
            <person name="Ngai S.M."/>
            <person name="Chan T.F."/>
            <person name="Leung E.L."/>
            <person name="Liu L."/>
            <person name="Liu Z.G."/>
            <person name="Tsui S.K."/>
        </authorList>
    </citation>
    <scope>NUCLEOTIDE SEQUENCE [LARGE SCALE GENOMIC DNA]</scope>
    <source>
        <strain evidence="1">Derp</strain>
    </source>
</reference>
<keyword evidence="2" id="KW-1185">Reference proteome</keyword>
<reference evidence="1 2" key="2">
    <citation type="journal article" date="2022" name="Mol. Biol. Evol.">
        <title>Comparative Genomics Reveals Insights into the Divergent Evolution of Astigmatic Mites and Household Pest Adaptations.</title>
        <authorList>
            <person name="Xiong Q."/>
            <person name="Wan A.T."/>
            <person name="Liu X."/>
            <person name="Fung C.S."/>
            <person name="Xiao X."/>
            <person name="Malainual N."/>
            <person name="Hou J."/>
            <person name="Wang L."/>
            <person name="Wang M."/>
            <person name="Yang K.Y."/>
            <person name="Cui Y."/>
            <person name="Leung E.L."/>
            <person name="Nong W."/>
            <person name="Shin S.K."/>
            <person name="Au S.W."/>
            <person name="Jeong K.Y."/>
            <person name="Chew F.T."/>
            <person name="Hui J.H."/>
            <person name="Leung T.F."/>
            <person name="Tungtrongchitr A."/>
            <person name="Zhong N."/>
            <person name="Liu Z."/>
            <person name="Tsui S.K."/>
        </authorList>
    </citation>
    <scope>NUCLEOTIDE SEQUENCE [LARGE SCALE GENOMIC DNA]</scope>
    <source>
        <strain evidence="1">Derp</strain>
    </source>
</reference>
<proteinExistence type="predicted"/>
<accession>A0ABQ8IRC8</accession>
<gene>
    <name evidence="1" type="ORF">DERP_009863</name>
</gene>
<organism evidence="1 2">
    <name type="scientific">Dermatophagoides pteronyssinus</name>
    <name type="common">European house dust mite</name>
    <dbReference type="NCBI Taxonomy" id="6956"/>
    <lineage>
        <taxon>Eukaryota</taxon>
        <taxon>Metazoa</taxon>
        <taxon>Ecdysozoa</taxon>
        <taxon>Arthropoda</taxon>
        <taxon>Chelicerata</taxon>
        <taxon>Arachnida</taxon>
        <taxon>Acari</taxon>
        <taxon>Acariformes</taxon>
        <taxon>Sarcoptiformes</taxon>
        <taxon>Astigmata</taxon>
        <taxon>Psoroptidia</taxon>
        <taxon>Analgoidea</taxon>
        <taxon>Pyroglyphidae</taxon>
        <taxon>Dermatophagoidinae</taxon>
        <taxon>Dermatophagoides</taxon>
    </lineage>
</organism>